<evidence type="ECO:0000256" key="1">
    <source>
        <dbReference type="ARBA" id="ARBA00004479"/>
    </source>
</evidence>
<keyword evidence="6" id="KW-0904">Protein phosphatase</keyword>
<dbReference type="PROSITE" id="PS50055">
    <property type="entry name" value="TYR_PHOSPHATASE_PTP"/>
    <property type="match status" value="1"/>
</dbReference>
<evidence type="ECO:0000256" key="5">
    <source>
        <dbReference type="ARBA" id="ARBA00022801"/>
    </source>
</evidence>
<dbReference type="GO" id="GO:0016020">
    <property type="term" value="C:membrane"/>
    <property type="evidence" value="ECO:0007669"/>
    <property type="project" value="UniProtKB-SubCell"/>
</dbReference>
<keyword evidence="5" id="KW-0378">Hydrolase</keyword>
<dbReference type="PANTHER" id="PTHR46957:SF10">
    <property type="entry name" value="PROTEIN TYROSINE PHOSPHATASE, RECEPTOR TYPE, H"/>
    <property type="match status" value="1"/>
</dbReference>
<keyword evidence="18" id="KW-1185">Reference proteome</keyword>
<keyword evidence="3 12" id="KW-0812">Transmembrane</keyword>
<dbReference type="InParanoid" id="A0A3B3IN63"/>
<dbReference type="InterPro" id="IPR000387">
    <property type="entry name" value="Tyr_Pase_dom"/>
</dbReference>
<dbReference type="OrthoDB" id="8609993at2759"/>
<accession>A0A3B3IN63</accession>
<keyword evidence="9" id="KW-0325">Glycoprotein</keyword>
<dbReference type="PROSITE" id="PS00383">
    <property type="entry name" value="TYR_PHOSPHATASE_1"/>
    <property type="match status" value="1"/>
</dbReference>
<feature type="domain" description="Fibronectin type-III" evidence="16">
    <location>
        <begin position="322"/>
        <end position="411"/>
    </location>
</feature>
<dbReference type="GO" id="GO:0004725">
    <property type="term" value="F:protein tyrosine phosphatase activity"/>
    <property type="evidence" value="ECO:0000318"/>
    <property type="project" value="GO_Central"/>
</dbReference>
<evidence type="ECO:0000256" key="3">
    <source>
        <dbReference type="ARBA" id="ARBA00022692"/>
    </source>
</evidence>
<evidence type="ECO:0000259" key="15">
    <source>
        <dbReference type="PROSITE" id="PS50056"/>
    </source>
</evidence>
<dbReference type="InterPro" id="IPR029021">
    <property type="entry name" value="Prot-tyrosine_phosphatase-like"/>
</dbReference>
<evidence type="ECO:0000256" key="9">
    <source>
        <dbReference type="ARBA" id="ARBA00023180"/>
    </source>
</evidence>
<evidence type="ECO:0000259" key="16">
    <source>
        <dbReference type="PROSITE" id="PS50853"/>
    </source>
</evidence>
<dbReference type="Bgee" id="ENSORLG00000006880">
    <property type="expression patterns" value="Expressed in intestine and 11 other cell types or tissues"/>
</dbReference>
<evidence type="ECO:0000256" key="6">
    <source>
        <dbReference type="ARBA" id="ARBA00022912"/>
    </source>
</evidence>
<dbReference type="GeneID" id="101159389"/>
<dbReference type="KEGG" id="ola:101159389"/>
<dbReference type="SUPFAM" id="SSF49265">
    <property type="entry name" value="Fibronectin type III"/>
    <property type="match status" value="5"/>
</dbReference>
<evidence type="ECO:0000259" key="14">
    <source>
        <dbReference type="PROSITE" id="PS50055"/>
    </source>
</evidence>
<dbReference type="PRINTS" id="PR00700">
    <property type="entry name" value="PRTYPHPHTASE"/>
</dbReference>
<dbReference type="InterPro" id="IPR003961">
    <property type="entry name" value="FN3_dom"/>
</dbReference>
<dbReference type="STRING" id="8090.ENSORLP00000045391"/>
<feature type="domain" description="Tyrosine-protein phosphatase" evidence="14">
    <location>
        <begin position="809"/>
        <end position="1068"/>
    </location>
</feature>
<dbReference type="Ensembl" id="ENSORLT00000028666.1">
    <property type="protein sequence ID" value="ENSORLP00000045391.1"/>
    <property type="gene ID" value="ENSORLG00000006880.2"/>
</dbReference>
<dbReference type="RefSeq" id="XP_011486381.1">
    <property type="nucleotide sequence ID" value="XM_011488079.3"/>
</dbReference>
<feature type="region of interest" description="Disordered" evidence="11">
    <location>
        <begin position="43"/>
        <end position="76"/>
    </location>
</feature>
<organism evidence="17 18">
    <name type="scientific">Oryzias latipes</name>
    <name type="common">Japanese rice fish</name>
    <name type="synonym">Japanese killifish</name>
    <dbReference type="NCBI Taxonomy" id="8090"/>
    <lineage>
        <taxon>Eukaryota</taxon>
        <taxon>Metazoa</taxon>
        <taxon>Chordata</taxon>
        <taxon>Craniata</taxon>
        <taxon>Vertebrata</taxon>
        <taxon>Euteleostomi</taxon>
        <taxon>Actinopterygii</taxon>
        <taxon>Neopterygii</taxon>
        <taxon>Teleostei</taxon>
        <taxon>Neoteleostei</taxon>
        <taxon>Acanthomorphata</taxon>
        <taxon>Ovalentaria</taxon>
        <taxon>Atherinomorphae</taxon>
        <taxon>Beloniformes</taxon>
        <taxon>Adrianichthyidae</taxon>
        <taxon>Oryziinae</taxon>
        <taxon>Oryzias</taxon>
    </lineage>
</organism>
<feature type="domain" description="Fibronectin type-III" evidence="16">
    <location>
        <begin position="70"/>
        <end position="154"/>
    </location>
</feature>
<dbReference type="InterPro" id="IPR000242">
    <property type="entry name" value="PTP_cat"/>
</dbReference>
<evidence type="ECO:0000313" key="18">
    <source>
        <dbReference type="Proteomes" id="UP000001038"/>
    </source>
</evidence>
<dbReference type="GO" id="GO:0007411">
    <property type="term" value="P:axon guidance"/>
    <property type="evidence" value="ECO:0000318"/>
    <property type="project" value="GO_Central"/>
</dbReference>
<dbReference type="FunFam" id="2.60.40.10:FF:003495">
    <property type="match status" value="1"/>
</dbReference>
<evidence type="ECO:0000256" key="10">
    <source>
        <dbReference type="ARBA" id="ARBA00051722"/>
    </source>
</evidence>
<sequence>MKLISFKADRLLLCVFFSQLWVFTDCTTTSQINTVTKPMMKDVGPSVRASSTNSQTTTPLVTTPKPKPINPDGFKATGQNETSITLQWNKVKDISNYKLTYEKGSKEVTSTDATISSTIDDLTSGSRYNITLFSMRGEEMSEGTSITAVTAPRNVENFTFFDQNETSITLTWDSVENISIYTLWINGKEEENITESSRGTIKHVVPNLTSGTRFEFSLFTVFEYARSSGNDITAVTAPSNADNFTHIDQNETSITLQWKRVKDISNYTLLINGKEEENITESTEFITHVVGNLNSGTRNEFILFTVFEYARSSGINIKAVTAPRNVENFTFFDQNETSITLSWDPVANISIYTLLINGKEEENITGSSRGTIKHVVPNLTSGTRNEFRLFTVFDYARSSGKDITAVTAPANAENFMNLTQNETSITLQWKRVKDISDYTLRINGKEETNITKSTELITYVVTNLNSGTENKFSLFTVFEYARSSGNDITAVTVPSRVVSVKVTERTENSIRLEWQSANINWVYKVLLNGSDVPAGSTSADLPKLLPGTKYVVSVISQFSGFSSAAFDVVTVTKINCAAANWQVTNSTITGRVEGLFSSATAVPKEQTEGSANTNLTGSNIFFTQLHPGATYNVSLFYEIASEHLLQCSHSLTLIPPTLNPQCKHRGGYSVKVSWETVKGVWTSVEININGKVNDVPRDKTELQIDQLQPAKTYKGSLASVSGKEKSAEVEFYCSTDPAGVIGGSVFGVLCLLLLVGLAAFIYIKKPDILSRKKPFIGGSKQHSAKGKKISAANFPDHFHQLSLDENRGLSQEYEDLSAVGTDQARRAALLPDNKVKNRFTNVLPYDWCRVKLSTSGPSETLDYINASYMPGYTTNREYIATQGPLPGTVKDFWRMIWEQQVKRIAMVTNCVEGGRTKCERYWPENGNPGIYGEISVTVTSEKRDTSWTLRDFTVKHMKTSEERTVKHFHFTAWPDHGVPENTVVLIQFRGLMRQHIDSESSNAPTVVHCSAGVGRTGTLIALDVLLQQLGKEQAVDIKYFVRKMRLNRPYMVQTESQYVFLHQCIMDSLTPNTNLDDNFYENVGAVYVNATALRELSLAQGKHPN</sequence>
<dbReference type="CDD" id="cd00063">
    <property type="entry name" value="FN3"/>
    <property type="match status" value="4"/>
</dbReference>
<dbReference type="GO" id="GO:0007165">
    <property type="term" value="P:signal transduction"/>
    <property type="evidence" value="ECO:0000318"/>
    <property type="project" value="GO_Central"/>
</dbReference>
<comment type="catalytic activity">
    <reaction evidence="10">
        <text>O-phospho-L-tyrosyl-[protein] + H2O = L-tyrosyl-[protein] + phosphate</text>
        <dbReference type="Rhea" id="RHEA:10684"/>
        <dbReference type="Rhea" id="RHEA-COMP:10136"/>
        <dbReference type="Rhea" id="RHEA-COMP:20101"/>
        <dbReference type="ChEBI" id="CHEBI:15377"/>
        <dbReference type="ChEBI" id="CHEBI:43474"/>
        <dbReference type="ChEBI" id="CHEBI:46858"/>
        <dbReference type="ChEBI" id="CHEBI:61978"/>
        <dbReference type="EC" id="3.1.3.48"/>
    </reaction>
</comment>
<dbReference type="Gene3D" id="2.60.40.10">
    <property type="entry name" value="Immunoglobulins"/>
    <property type="match status" value="7"/>
</dbReference>
<evidence type="ECO:0000256" key="8">
    <source>
        <dbReference type="ARBA" id="ARBA00023136"/>
    </source>
</evidence>
<proteinExistence type="predicted"/>
<name>A0A3B3IN63_ORYLA</name>
<dbReference type="EC" id="3.1.3.48" evidence="2"/>
<dbReference type="SMART" id="SM00194">
    <property type="entry name" value="PTPc"/>
    <property type="match status" value="1"/>
</dbReference>
<evidence type="ECO:0000256" key="12">
    <source>
        <dbReference type="SAM" id="Phobius"/>
    </source>
</evidence>
<gene>
    <name evidence="17" type="primary">ptprh</name>
</gene>
<comment type="subcellular location">
    <subcellularLocation>
        <location evidence="1">Membrane</location>
        <topology evidence="1">Single-pass type I membrane protein</topology>
    </subcellularLocation>
</comment>
<dbReference type="Pfam" id="PF00102">
    <property type="entry name" value="Y_phosphatase"/>
    <property type="match status" value="1"/>
</dbReference>
<evidence type="ECO:0000313" key="17">
    <source>
        <dbReference type="Ensembl" id="ENSORLP00000045391.1"/>
    </source>
</evidence>
<dbReference type="GeneTree" id="ENSGT00940000165368"/>
<reference evidence="17 18" key="1">
    <citation type="journal article" date="2007" name="Nature">
        <title>The medaka draft genome and insights into vertebrate genome evolution.</title>
        <authorList>
            <person name="Kasahara M."/>
            <person name="Naruse K."/>
            <person name="Sasaki S."/>
            <person name="Nakatani Y."/>
            <person name="Qu W."/>
            <person name="Ahsan B."/>
            <person name="Yamada T."/>
            <person name="Nagayasu Y."/>
            <person name="Doi K."/>
            <person name="Kasai Y."/>
            <person name="Jindo T."/>
            <person name="Kobayashi D."/>
            <person name="Shimada A."/>
            <person name="Toyoda A."/>
            <person name="Kuroki Y."/>
            <person name="Fujiyama A."/>
            <person name="Sasaki T."/>
            <person name="Shimizu A."/>
            <person name="Asakawa S."/>
            <person name="Shimizu N."/>
            <person name="Hashimoto S."/>
            <person name="Yang J."/>
            <person name="Lee Y."/>
            <person name="Matsushima K."/>
            <person name="Sugano S."/>
            <person name="Sakaizumi M."/>
            <person name="Narita T."/>
            <person name="Ohishi K."/>
            <person name="Haga S."/>
            <person name="Ohta F."/>
            <person name="Nomoto H."/>
            <person name="Nogata K."/>
            <person name="Morishita T."/>
            <person name="Endo T."/>
            <person name="Shin-I T."/>
            <person name="Takeda H."/>
            <person name="Morishita S."/>
            <person name="Kohara Y."/>
        </authorList>
    </citation>
    <scope>NUCLEOTIDE SEQUENCE [LARGE SCALE GENOMIC DNA]</scope>
    <source>
        <strain evidence="17 18">Hd-rR</strain>
    </source>
</reference>
<dbReference type="InterPro" id="IPR013783">
    <property type="entry name" value="Ig-like_fold"/>
</dbReference>
<dbReference type="InterPro" id="IPR016130">
    <property type="entry name" value="Tyr_Pase_AS"/>
</dbReference>
<keyword evidence="4 13" id="KW-0732">Signal</keyword>
<evidence type="ECO:0000256" key="7">
    <source>
        <dbReference type="ARBA" id="ARBA00022989"/>
    </source>
</evidence>
<dbReference type="FunFam" id="3.90.190.10:FF:000009">
    <property type="entry name" value="Receptor-type tyrosine-protein phosphatase beta"/>
    <property type="match status" value="1"/>
</dbReference>
<feature type="domain" description="Tyrosine specific protein phosphatases" evidence="15">
    <location>
        <begin position="986"/>
        <end position="1059"/>
    </location>
</feature>
<feature type="transmembrane region" description="Helical" evidence="12">
    <location>
        <begin position="740"/>
        <end position="763"/>
    </location>
</feature>
<dbReference type="InterPro" id="IPR050713">
    <property type="entry name" value="RTP_Phos/Ushers"/>
</dbReference>
<dbReference type="PROSITE" id="PS50853">
    <property type="entry name" value="FN3"/>
    <property type="match status" value="2"/>
</dbReference>
<keyword evidence="7 12" id="KW-1133">Transmembrane helix</keyword>
<dbReference type="Pfam" id="PF00041">
    <property type="entry name" value="fn3"/>
    <property type="match status" value="4"/>
</dbReference>
<reference evidence="17" key="2">
    <citation type="submission" date="2025-08" db="UniProtKB">
        <authorList>
            <consortium name="Ensembl"/>
        </authorList>
    </citation>
    <scope>IDENTIFICATION</scope>
    <source>
        <strain evidence="17">Hd-rR</strain>
    </source>
</reference>
<evidence type="ECO:0000256" key="2">
    <source>
        <dbReference type="ARBA" id="ARBA00013064"/>
    </source>
</evidence>
<dbReference type="Gene3D" id="3.90.190.10">
    <property type="entry name" value="Protein tyrosine phosphatase superfamily"/>
    <property type="match status" value="1"/>
</dbReference>
<feature type="chain" id="PRO_5017303477" description="protein-tyrosine-phosphatase" evidence="13">
    <location>
        <begin position="27"/>
        <end position="1105"/>
    </location>
</feature>
<evidence type="ECO:0000256" key="11">
    <source>
        <dbReference type="SAM" id="MobiDB-lite"/>
    </source>
</evidence>
<dbReference type="SMART" id="SM00060">
    <property type="entry name" value="FN3"/>
    <property type="match status" value="7"/>
</dbReference>
<keyword evidence="8 12" id="KW-0472">Membrane</keyword>
<dbReference type="SUPFAM" id="SSF52799">
    <property type="entry name" value="(Phosphotyrosine protein) phosphatases II"/>
    <property type="match status" value="1"/>
</dbReference>
<dbReference type="Proteomes" id="UP000001038">
    <property type="component" value="Chromosome 19"/>
</dbReference>
<protein>
    <recommendedName>
        <fullName evidence="2">protein-tyrosine-phosphatase</fullName>
        <ecNumber evidence="2">3.1.3.48</ecNumber>
    </recommendedName>
</protein>
<dbReference type="PROSITE" id="PS50056">
    <property type="entry name" value="TYR_PHOSPHATASE_2"/>
    <property type="match status" value="1"/>
</dbReference>
<evidence type="ECO:0000256" key="4">
    <source>
        <dbReference type="ARBA" id="ARBA00022729"/>
    </source>
</evidence>
<dbReference type="AlphaFoldDB" id="A0A3B3IN63"/>
<dbReference type="CTD" id="5794"/>
<feature type="signal peptide" evidence="13">
    <location>
        <begin position="1"/>
        <end position="26"/>
    </location>
</feature>
<evidence type="ECO:0000256" key="13">
    <source>
        <dbReference type="SAM" id="SignalP"/>
    </source>
</evidence>
<dbReference type="PANTHER" id="PTHR46957">
    <property type="entry name" value="CYTOKINE RECEPTOR"/>
    <property type="match status" value="1"/>
</dbReference>
<dbReference type="InterPro" id="IPR003595">
    <property type="entry name" value="Tyr_Pase_cat"/>
</dbReference>
<dbReference type="SMART" id="SM00404">
    <property type="entry name" value="PTPc_motif"/>
    <property type="match status" value="1"/>
</dbReference>
<reference evidence="17" key="3">
    <citation type="submission" date="2025-09" db="UniProtKB">
        <authorList>
            <consortium name="Ensembl"/>
        </authorList>
    </citation>
    <scope>IDENTIFICATION</scope>
    <source>
        <strain evidence="17">Hd-rR</strain>
    </source>
</reference>
<dbReference type="InterPro" id="IPR036116">
    <property type="entry name" value="FN3_sf"/>
</dbReference>